<dbReference type="STRING" id="1855912.LuPra_02929"/>
<dbReference type="Pfam" id="PF07593">
    <property type="entry name" value="UnbV_ASPIC"/>
    <property type="match status" value="1"/>
</dbReference>
<evidence type="ECO:0000259" key="3">
    <source>
        <dbReference type="Pfam" id="PF07593"/>
    </source>
</evidence>
<dbReference type="AlphaFoldDB" id="A0A143PM77"/>
<gene>
    <name evidence="4" type="ORF">LuPra_02929</name>
</gene>
<dbReference type="SUPFAM" id="SSF69318">
    <property type="entry name" value="Integrin alpha N-terminal domain"/>
    <property type="match status" value="2"/>
</dbReference>
<dbReference type="PANTHER" id="PTHR16026">
    <property type="entry name" value="CARTILAGE ACIDIC PROTEIN 1"/>
    <property type="match status" value="1"/>
</dbReference>
<dbReference type="InterPro" id="IPR028994">
    <property type="entry name" value="Integrin_alpha_N"/>
</dbReference>
<dbReference type="Pfam" id="PF13517">
    <property type="entry name" value="FG-GAP_3"/>
    <property type="match status" value="2"/>
</dbReference>
<feature type="domain" description="ASPIC/UnbV" evidence="3">
    <location>
        <begin position="584"/>
        <end position="651"/>
    </location>
</feature>
<keyword evidence="1" id="KW-0732">Signal</keyword>
<name>A0A143PM77_LUTPR</name>
<sequence length="664" mass="70286">MAYSLQPAACPHDVPGTHRVGPALRAGHHVCIAMLLMVSGLMLHAQQPGRPRFEDIADKTGLRFVHDNGARGDYWLPEIMGAGVAVFDYDNDGDLDVFLVQGAPGTDANPPGTGHRAAAGRDGSLPARRSLGEGGSRPSPPPEPPTSRLFRNDLDKPGGTLRFTDVTTQAGVGLVAQGMGTAVGDVDNDGDLDLYVTTFGDNVLFRNEADGRFVDVTAAANANDPRWSSSAAFFDYDRDGFLDLYVANYVDFTPAGNKPCAEPAGQRDYCAPLAYRPVPDRLLRNRGDGTFEDASEKAGITRADGNGLGVAIGDYDADGWPDIYVANDATPNQLWMNQHDGTFEDMGLLAGTAYNAAGRPEGSMGIASGDYDRDGDEDLVVTNIVGETFVLYENDGKGGFEDRRAAVGLAAPTAMMTGFGADWFDADNDGWLELFVANGAVNLIPSLRATPNPFRQRNQLFTTGPGIGLRVTGAGNPPPIDGRDGSLSRPSQNHPPPVPLTASRPSTSPNATVRLRDVTAEAGPGLELLGVGRGAALGDLDLDGRVDVVVTNNGGPVRLLHNVTSGAGHWLRLRLTQPKTNRRAVGASVRIDVPGQPPIVRRVHSGGSYLSSSDDRLYVGLGASAGPITATVTWPDGVQQRVSGLVVDREHEISRRSRPSVFGP</sequence>
<dbReference type="OrthoDB" id="111411at2"/>
<evidence type="ECO:0000313" key="5">
    <source>
        <dbReference type="Proteomes" id="UP000076079"/>
    </source>
</evidence>
<proteinExistence type="predicted"/>
<dbReference type="InterPro" id="IPR011519">
    <property type="entry name" value="UnbV_ASPIC"/>
</dbReference>
<keyword evidence="5" id="KW-1185">Reference proteome</keyword>
<evidence type="ECO:0000256" key="2">
    <source>
        <dbReference type="SAM" id="MobiDB-lite"/>
    </source>
</evidence>
<dbReference type="PATRIC" id="fig|1813736.3.peg.3122"/>
<evidence type="ECO:0000256" key="1">
    <source>
        <dbReference type="ARBA" id="ARBA00022729"/>
    </source>
</evidence>
<dbReference type="Proteomes" id="UP000076079">
    <property type="component" value="Chromosome"/>
</dbReference>
<feature type="region of interest" description="Disordered" evidence="2">
    <location>
        <begin position="465"/>
        <end position="510"/>
    </location>
</feature>
<dbReference type="KEGG" id="abac:LuPra_02929"/>
<reference evidence="4 5" key="1">
    <citation type="journal article" date="2016" name="Genome Announc.">
        <title>First Complete Genome Sequence of a Subdivision 6 Acidobacterium Strain.</title>
        <authorList>
            <person name="Huang S."/>
            <person name="Vieira S."/>
            <person name="Bunk B."/>
            <person name="Riedel T."/>
            <person name="Sproer C."/>
            <person name="Overmann J."/>
        </authorList>
    </citation>
    <scope>NUCLEOTIDE SEQUENCE [LARGE SCALE GENOMIC DNA]</scope>
    <source>
        <strain evidence="5">DSM 100886 HEG_-6_39</strain>
    </source>
</reference>
<dbReference type="EMBL" id="CP015136">
    <property type="protein sequence ID" value="AMY09705.1"/>
    <property type="molecule type" value="Genomic_DNA"/>
</dbReference>
<evidence type="ECO:0000313" key="4">
    <source>
        <dbReference type="EMBL" id="AMY09705.1"/>
    </source>
</evidence>
<organism evidence="4 5">
    <name type="scientific">Luteitalea pratensis</name>
    <dbReference type="NCBI Taxonomy" id="1855912"/>
    <lineage>
        <taxon>Bacteria</taxon>
        <taxon>Pseudomonadati</taxon>
        <taxon>Acidobacteriota</taxon>
        <taxon>Vicinamibacteria</taxon>
        <taxon>Vicinamibacterales</taxon>
        <taxon>Vicinamibacteraceae</taxon>
        <taxon>Luteitalea</taxon>
    </lineage>
</organism>
<dbReference type="Gene3D" id="2.130.10.130">
    <property type="entry name" value="Integrin alpha, N-terminal"/>
    <property type="match status" value="2"/>
</dbReference>
<reference evidence="5" key="2">
    <citation type="submission" date="2016-04" db="EMBL/GenBank/DDBJ databases">
        <title>First Complete Genome Sequence of a Subdivision 6 Acidobacterium.</title>
        <authorList>
            <person name="Huang S."/>
            <person name="Vieira S."/>
            <person name="Bunk B."/>
            <person name="Riedel T."/>
            <person name="Sproeer C."/>
            <person name="Overmann J."/>
        </authorList>
    </citation>
    <scope>NUCLEOTIDE SEQUENCE [LARGE SCALE GENOMIC DNA]</scope>
    <source>
        <strain evidence="5">DSM 100886 HEG_-6_39</strain>
    </source>
</reference>
<dbReference type="InterPro" id="IPR013517">
    <property type="entry name" value="FG-GAP"/>
</dbReference>
<dbReference type="InterPro" id="IPR027039">
    <property type="entry name" value="Crtac1"/>
</dbReference>
<feature type="region of interest" description="Disordered" evidence="2">
    <location>
        <begin position="101"/>
        <end position="154"/>
    </location>
</feature>
<protein>
    <submittedName>
        <fullName evidence="4">FG-GAP repeat</fullName>
    </submittedName>
</protein>
<accession>A0A143PM77</accession>
<dbReference type="PANTHER" id="PTHR16026:SF0">
    <property type="entry name" value="CARTILAGE ACIDIC PROTEIN 1"/>
    <property type="match status" value="1"/>
</dbReference>